<feature type="transmembrane region" description="Helical" evidence="7">
    <location>
        <begin position="725"/>
        <end position="751"/>
    </location>
</feature>
<evidence type="ECO:0000256" key="5">
    <source>
        <dbReference type="ARBA" id="ARBA00023136"/>
    </source>
</evidence>
<dbReference type="GO" id="GO:0035673">
    <property type="term" value="F:oligopeptide transmembrane transporter activity"/>
    <property type="evidence" value="ECO:0007669"/>
    <property type="project" value="InterPro"/>
</dbReference>
<feature type="compositionally biased region" description="Acidic residues" evidence="6">
    <location>
        <begin position="390"/>
        <end position="399"/>
    </location>
</feature>
<feature type="region of interest" description="Disordered" evidence="6">
    <location>
        <begin position="1"/>
        <end position="41"/>
    </location>
</feature>
<dbReference type="NCBIfam" id="TIGR00728">
    <property type="entry name" value="OPT_sfam"/>
    <property type="match status" value="1"/>
</dbReference>
<accession>A0A0G4FDZ0</accession>
<feature type="transmembrane region" description="Helical" evidence="7">
    <location>
        <begin position="260"/>
        <end position="277"/>
    </location>
</feature>
<evidence type="ECO:0000256" key="1">
    <source>
        <dbReference type="ARBA" id="ARBA00004141"/>
    </source>
</evidence>
<keyword evidence="3 7" id="KW-0812">Transmembrane</keyword>
<feature type="transmembrane region" description="Helical" evidence="7">
    <location>
        <begin position="477"/>
        <end position="496"/>
    </location>
</feature>
<evidence type="ECO:0008006" key="9">
    <source>
        <dbReference type="Google" id="ProtNLM"/>
    </source>
</evidence>
<dbReference type="VEuPathDB" id="CryptoDB:Cvel_16420"/>
<organism evidence="8">
    <name type="scientific">Chromera velia CCMP2878</name>
    <dbReference type="NCBI Taxonomy" id="1169474"/>
    <lineage>
        <taxon>Eukaryota</taxon>
        <taxon>Sar</taxon>
        <taxon>Alveolata</taxon>
        <taxon>Colpodellida</taxon>
        <taxon>Chromeraceae</taxon>
        <taxon>Chromera</taxon>
    </lineage>
</organism>
<keyword evidence="2" id="KW-0813">Transport</keyword>
<feature type="transmembrane region" description="Helical" evidence="7">
    <location>
        <begin position="502"/>
        <end position="520"/>
    </location>
</feature>
<name>A0A0G4FDZ0_9ALVE</name>
<evidence type="ECO:0000313" key="8">
    <source>
        <dbReference type="EMBL" id="CEM11090.1"/>
    </source>
</evidence>
<feature type="transmembrane region" description="Helical" evidence="7">
    <location>
        <begin position="284"/>
        <end position="303"/>
    </location>
</feature>
<dbReference type="GO" id="GO:0016020">
    <property type="term" value="C:membrane"/>
    <property type="evidence" value="ECO:0007669"/>
    <property type="project" value="UniProtKB-SubCell"/>
</dbReference>
<dbReference type="InterPro" id="IPR045035">
    <property type="entry name" value="YSL-like"/>
</dbReference>
<feature type="region of interest" description="Disordered" evidence="6">
    <location>
        <begin position="373"/>
        <end position="417"/>
    </location>
</feature>
<dbReference type="EMBL" id="CDMZ01000291">
    <property type="protein sequence ID" value="CEM11090.1"/>
    <property type="molecule type" value="Genomic_DNA"/>
</dbReference>
<comment type="subcellular location">
    <subcellularLocation>
        <location evidence="1">Membrane</location>
        <topology evidence="1">Multi-pass membrane protein</topology>
    </subcellularLocation>
</comment>
<feature type="region of interest" description="Disordered" evidence="6">
    <location>
        <begin position="430"/>
        <end position="468"/>
    </location>
</feature>
<gene>
    <name evidence="8" type="ORF">Cvel_16420</name>
</gene>
<evidence type="ECO:0000256" key="7">
    <source>
        <dbReference type="SAM" id="Phobius"/>
    </source>
</evidence>
<dbReference type="InterPro" id="IPR004813">
    <property type="entry name" value="OPT"/>
</dbReference>
<feature type="transmembrane region" description="Helical" evidence="7">
    <location>
        <begin position="55"/>
        <end position="75"/>
    </location>
</feature>
<feature type="transmembrane region" description="Helical" evidence="7">
    <location>
        <begin position="121"/>
        <end position="140"/>
    </location>
</feature>
<evidence type="ECO:0000256" key="6">
    <source>
        <dbReference type="SAM" id="MobiDB-lite"/>
    </source>
</evidence>
<dbReference type="PANTHER" id="PTHR31645:SF3">
    <property type="entry name" value="OLIGOPEPTIDE TRANSPORTER"/>
    <property type="match status" value="1"/>
</dbReference>
<feature type="transmembrane region" description="Helical" evidence="7">
    <location>
        <begin position="81"/>
        <end position="100"/>
    </location>
</feature>
<keyword evidence="4 7" id="KW-1133">Transmembrane helix</keyword>
<dbReference type="PANTHER" id="PTHR31645">
    <property type="entry name" value="OLIGOPEPTIDE TRANSPORTER YGL114W-RELATED"/>
    <property type="match status" value="1"/>
</dbReference>
<feature type="transmembrane region" description="Helical" evidence="7">
    <location>
        <begin position="152"/>
        <end position="174"/>
    </location>
</feature>
<feature type="transmembrane region" description="Helical" evidence="7">
    <location>
        <begin position="587"/>
        <end position="610"/>
    </location>
</feature>
<evidence type="ECO:0000256" key="4">
    <source>
        <dbReference type="ARBA" id="ARBA00022989"/>
    </source>
</evidence>
<feature type="transmembrane region" description="Helical" evidence="7">
    <location>
        <begin position="323"/>
        <end position="342"/>
    </location>
</feature>
<feature type="compositionally biased region" description="Basic and acidic residues" evidence="6">
    <location>
        <begin position="400"/>
        <end position="414"/>
    </location>
</feature>
<dbReference type="Pfam" id="PF03169">
    <property type="entry name" value="OPT"/>
    <property type="match status" value="1"/>
</dbReference>
<feature type="transmembrane region" description="Helical" evidence="7">
    <location>
        <begin position="652"/>
        <end position="670"/>
    </location>
</feature>
<reference evidence="8" key="1">
    <citation type="submission" date="2014-11" db="EMBL/GenBank/DDBJ databases">
        <authorList>
            <person name="Otto D Thomas"/>
            <person name="Naeem Raeece"/>
        </authorList>
    </citation>
    <scope>NUCLEOTIDE SEQUENCE</scope>
</reference>
<sequence>MATAGVVGPINIDANNSSDPQIQKGGQPGEGEGEEEVPMQDIPKDQVEKLRVLRLRTWITGGLVGSICTCSNVYIGLKTGWGLGSSIFAAIFGFAILSPLSRRIPWMAPMNIKEGCALQTAGSAAGGLSAGFVSAIPALFMLNVLTENVNKYISHFFLWTLSAAYFGIFVAVPLRSYFLEKQKLVFPAGIATAEVLQGLFESAEGAHGGMKKAKIMLLVFLLACCWKVFTDAVMPVLYLIPIFWYISDNGRIQWAADADLFKWRICLTPAFISIGMLMGAGAAISYLLGSLIAWAVVGPYLYYSGEVSRVFGFNVDNPSAQYWLLWPGITIMVVGGFADLFCNYKVLYHAVQGICSETWQGLRRFFSSSSSSARRNSHLATGQPPAPSQEGEEAAEGEEGGVKGEKEKGKEEKKRLSRPQLSAMGTYLSDSQEVSAGGEQQEGEEADKAEGEGEEVEEEPLHLTDDTTPMSERIPRAWWVSGLFISGGFTVFVLSFFFKIAWWQVILALFMAFVLAFIGIQSSGECSINPVGVIGKCTQLVFAAVAPGNVSANLLSGNVAGSCAGQSVDLMTDFKTGQLVRAPPRPLFFAQMGGAMFGVFFTVGAFWLFASAYPCILEFSDDSCDFAVPAGKAWAGVAQGLTNGFDKSVPPSSAWACVAAAGTAVILSLLRKFLPQKYAVFVPSANAIGLGFVVPQPYLGIAMVMGAGIAAGWKRCGPKSHDEYMQVIAAALSAGEGFGGVVFAFMIVAGYSWGGIQAGLSPTETERIAMGLNDQEQRLLLI</sequence>
<evidence type="ECO:0000256" key="2">
    <source>
        <dbReference type="ARBA" id="ARBA00022448"/>
    </source>
</evidence>
<protein>
    <recommendedName>
        <fullName evidence="9">Oligopeptide transporter</fullName>
    </recommendedName>
</protein>
<evidence type="ECO:0000256" key="3">
    <source>
        <dbReference type="ARBA" id="ARBA00022692"/>
    </source>
</evidence>
<feature type="transmembrane region" description="Helical" evidence="7">
    <location>
        <begin position="690"/>
        <end position="713"/>
    </location>
</feature>
<keyword evidence="5 7" id="KW-0472">Membrane</keyword>
<proteinExistence type="predicted"/>
<dbReference type="AlphaFoldDB" id="A0A0G4FDZ0"/>
<feature type="transmembrane region" description="Helical" evidence="7">
    <location>
        <begin position="215"/>
        <end position="240"/>
    </location>
</feature>